<dbReference type="Pfam" id="PF12804">
    <property type="entry name" value="NTP_transf_3"/>
    <property type="match status" value="1"/>
</dbReference>
<sequence length="203" mass="22659">MEYELILLAAGFGRRFGANKLLYPVEGKPMVWHAAELLARLRDRRKDIGEIVAVTQYAELEDIFRQRGIRPVFNPHSRQGISSSLRAGLQAVLEAKKERDPGDMAFCFFMGDQPYLQTDTVARLLDQYASSGKGMARLCCQGRPGNPAVFAGRYVPELLALTEDQGGRRILGAHPEDVWEMEVPNGRELLDLDRPPGASAECR</sequence>
<comment type="caution">
    <text evidence="2">The sequence shown here is derived from an EMBL/GenBank/DDBJ whole genome shotgun (WGS) entry which is preliminary data.</text>
</comment>
<accession>A0A9D1P0W7</accession>
<name>A0A9D1P0W7_9FIRM</name>
<dbReference type="Proteomes" id="UP000824169">
    <property type="component" value="Unassembled WGS sequence"/>
</dbReference>
<proteinExistence type="predicted"/>
<dbReference type="AlphaFoldDB" id="A0A9D1P0W7"/>
<evidence type="ECO:0000259" key="1">
    <source>
        <dbReference type="Pfam" id="PF12804"/>
    </source>
</evidence>
<dbReference type="GO" id="GO:0016779">
    <property type="term" value="F:nucleotidyltransferase activity"/>
    <property type="evidence" value="ECO:0007669"/>
    <property type="project" value="UniProtKB-ARBA"/>
</dbReference>
<dbReference type="InterPro" id="IPR025877">
    <property type="entry name" value="MobA-like_NTP_Trfase"/>
</dbReference>
<protein>
    <submittedName>
        <fullName evidence="2">Nucleotidyltransferase family protein</fullName>
    </submittedName>
</protein>
<reference evidence="2" key="1">
    <citation type="submission" date="2020-10" db="EMBL/GenBank/DDBJ databases">
        <authorList>
            <person name="Gilroy R."/>
        </authorList>
    </citation>
    <scope>NUCLEOTIDE SEQUENCE</scope>
    <source>
        <strain evidence="2">CHK188-20938</strain>
    </source>
</reference>
<reference evidence="2" key="2">
    <citation type="journal article" date="2021" name="PeerJ">
        <title>Extensive microbial diversity within the chicken gut microbiome revealed by metagenomics and culture.</title>
        <authorList>
            <person name="Gilroy R."/>
            <person name="Ravi A."/>
            <person name="Getino M."/>
            <person name="Pursley I."/>
            <person name="Horton D.L."/>
            <person name="Alikhan N.F."/>
            <person name="Baker D."/>
            <person name="Gharbi K."/>
            <person name="Hall N."/>
            <person name="Watson M."/>
            <person name="Adriaenssens E.M."/>
            <person name="Foster-Nyarko E."/>
            <person name="Jarju S."/>
            <person name="Secka A."/>
            <person name="Antonio M."/>
            <person name="Oren A."/>
            <person name="Chaudhuri R.R."/>
            <person name="La Ragione R."/>
            <person name="Hildebrand F."/>
            <person name="Pallen M.J."/>
        </authorList>
    </citation>
    <scope>NUCLEOTIDE SEQUENCE</scope>
    <source>
        <strain evidence="2">CHK188-20938</strain>
    </source>
</reference>
<dbReference type="InterPro" id="IPR029044">
    <property type="entry name" value="Nucleotide-diphossugar_trans"/>
</dbReference>
<dbReference type="PANTHER" id="PTHR43777">
    <property type="entry name" value="MOLYBDENUM COFACTOR CYTIDYLYLTRANSFERASE"/>
    <property type="match status" value="1"/>
</dbReference>
<organism evidence="2 3">
    <name type="scientific">Candidatus Scatomonas pullistercoris</name>
    <dbReference type="NCBI Taxonomy" id="2840920"/>
    <lineage>
        <taxon>Bacteria</taxon>
        <taxon>Bacillati</taxon>
        <taxon>Bacillota</taxon>
        <taxon>Clostridia</taxon>
        <taxon>Lachnospirales</taxon>
        <taxon>Lachnospiraceae</taxon>
        <taxon>Lachnospiraceae incertae sedis</taxon>
        <taxon>Candidatus Scatomonas</taxon>
    </lineage>
</organism>
<dbReference type="CDD" id="cd04182">
    <property type="entry name" value="GT_2_like_f"/>
    <property type="match status" value="1"/>
</dbReference>
<evidence type="ECO:0000313" key="3">
    <source>
        <dbReference type="Proteomes" id="UP000824169"/>
    </source>
</evidence>
<dbReference type="SUPFAM" id="SSF53448">
    <property type="entry name" value="Nucleotide-diphospho-sugar transferases"/>
    <property type="match status" value="1"/>
</dbReference>
<dbReference type="PANTHER" id="PTHR43777:SF1">
    <property type="entry name" value="MOLYBDENUM COFACTOR CYTIDYLYLTRANSFERASE"/>
    <property type="match status" value="1"/>
</dbReference>
<evidence type="ECO:0000313" key="2">
    <source>
        <dbReference type="EMBL" id="HIV24435.1"/>
    </source>
</evidence>
<dbReference type="Gene3D" id="3.90.550.10">
    <property type="entry name" value="Spore Coat Polysaccharide Biosynthesis Protein SpsA, Chain A"/>
    <property type="match status" value="1"/>
</dbReference>
<feature type="domain" description="MobA-like NTP transferase" evidence="1">
    <location>
        <begin position="6"/>
        <end position="176"/>
    </location>
</feature>
<gene>
    <name evidence="2" type="ORF">IAB71_01390</name>
</gene>
<dbReference type="EMBL" id="DVOO01000005">
    <property type="protein sequence ID" value="HIV24435.1"/>
    <property type="molecule type" value="Genomic_DNA"/>
</dbReference>